<dbReference type="RefSeq" id="WP_111253260.1">
    <property type="nucleotide sequence ID" value="NZ_POTW01000005.1"/>
</dbReference>
<dbReference type="Proteomes" id="UP000248764">
    <property type="component" value="Unassembled WGS sequence"/>
</dbReference>
<dbReference type="Gene3D" id="3.40.50.300">
    <property type="entry name" value="P-loop containing nucleotide triphosphate hydrolases"/>
    <property type="match status" value="1"/>
</dbReference>
<comment type="caution">
    <text evidence="1">The sequence shown here is derived from an EMBL/GenBank/DDBJ whole genome shotgun (WGS) entry which is preliminary data.</text>
</comment>
<evidence type="ECO:0000313" key="2">
    <source>
        <dbReference type="Proteomes" id="UP000248764"/>
    </source>
</evidence>
<protein>
    <recommendedName>
        <fullName evidence="3">(d)CMP kinase</fullName>
    </recommendedName>
</protein>
<organism evidence="1 2">
    <name type="scientific">Jiangella anatolica</name>
    <dbReference type="NCBI Taxonomy" id="2670374"/>
    <lineage>
        <taxon>Bacteria</taxon>
        <taxon>Bacillati</taxon>
        <taxon>Actinomycetota</taxon>
        <taxon>Actinomycetes</taxon>
        <taxon>Jiangellales</taxon>
        <taxon>Jiangellaceae</taxon>
        <taxon>Jiangella</taxon>
    </lineage>
</organism>
<keyword evidence="2" id="KW-1185">Reference proteome</keyword>
<dbReference type="InterPro" id="IPR027417">
    <property type="entry name" value="P-loop_NTPase"/>
</dbReference>
<accession>A0A2W2C1J8</accession>
<gene>
    <name evidence="1" type="ORF">C1I92_03425</name>
</gene>
<name>A0A2W2C1J8_9ACTN</name>
<dbReference type="EMBL" id="POTW01000005">
    <property type="protein sequence ID" value="PZF85938.1"/>
    <property type="molecule type" value="Genomic_DNA"/>
</dbReference>
<dbReference type="AlphaFoldDB" id="A0A2W2C1J8"/>
<proteinExistence type="predicted"/>
<evidence type="ECO:0000313" key="1">
    <source>
        <dbReference type="EMBL" id="PZF85938.1"/>
    </source>
</evidence>
<sequence length="195" mass="21015">MPVVSYEELAARIRGLRSPVLVAVDGPAGSGKTTLAGRLAALLGDAPVVHMDDLYPGWDGLAAAAVAVAPEVLAPLAAGRPARYRRWDWAASRWAGWVDVAPAPVVIVEGCGSGSTPGAPYLSLLLWVEAPHDVRQARGFERDGDGFRPHWSRWARQEDALFAAERTRERADVRIDTAPAVPHDPAREVVAEFRL</sequence>
<dbReference type="SUPFAM" id="SSF52540">
    <property type="entry name" value="P-loop containing nucleoside triphosphate hydrolases"/>
    <property type="match status" value="1"/>
</dbReference>
<evidence type="ECO:0008006" key="3">
    <source>
        <dbReference type="Google" id="ProtNLM"/>
    </source>
</evidence>
<reference evidence="1 2" key="1">
    <citation type="submission" date="2018-01" db="EMBL/GenBank/DDBJ databases">
        <title>Draft genome sequence of Jiangella sp. GTF31.</title>
        <authorList>
            <person name="Sahin N."/>
            <person name="Ay H."/>
            <person name="Saygin H."/>
        </authorList>
    </citation>
    <scope>NUCLEOTIDE SEQUENCE [LARGE SCALE GENOMIC DNA]</scope>
    <source>
        <strain evidence="1 2">GTF31</strain>
    </source>
</reference>